<keyword evidence="2" id="KW-0732">Signal</keyword>
<feature type="chain" id="PRO_5030572341" description="S1 motif domain-containing protein" evidence="2">
    <location>
        <begin position="25"/>
        <end position="397"/>
    </location>
</feature>
<organism evidence="4">
    <name type="scientific">Ditylum brightwellii</name>
    <dbReference type="NCBI Taxonomy" id="49249"/>
    <lineage>
        <taxon>Eukaryota</taxon>
        <taxon>Sar</taxon>
        <taxon>Stramenopiles</taxon>
        <taxon>Ochrophyta</taxon>
        <taxon>Bacillariophyta</taxon>
        <taxon>Mediophyceae</taxon>
        <taxon>Lithodesmiophycidae</taxon>
        <taxon>Lithodesmiales</taxon>
        <taxon>Lithodesmiaceae</taxon>
        <taxon>Ditylum</taxon>
    </lineage>
</organism>
<feature type="compositionally biased region" description="Acidic residues" evidence="1">
    <location>
        <begin position="350"/>
        <end position="362"/>
    </location>
</feature>
<dbReference type="GO" id="GO:0003729">
    <property type="term" value="F:mRNA binding"/>
    <property type="evidence" value="ECO:0007669"/>
    <property type="project" value="TreeGrafter"/>
</dbReference>
<evidence type="ECO:0000256" key="1">
    <source>
        <dbReference type="SAM" id="MobiDB-lite"/>
    </source>
</evidence>
<dbReference type="InterPro" id="IPR012340">
    <property type="entry name" value="NA-bd_OB-fold"/>
</dbReference>
<dbReference type="PROSITE" id="PS50126">
    <property type="entry name" value="S1"/>
    <property type="match status" value="1"/>
</dbReference>
<evidence type="ECO:0000256" key="2">
    <source>
        <dbReference type="SAM" id="SignalP"/>
    </source>
</evidence>
<gene>
    <name evidence="4" type="ORF">DBRI1063_LOCUS17082</name>
</gene>
<dbReference type="InterPro" id="IPR050437">
    <property type="entry name" value="Ribos_protein_bS1-like"/>
</dbReference>
<feature type="region of interest" description="Disordered" evidence="1">
    <location>
        <begin position="309"/>
        <end position="362"/>
    </location>
</feature>
<dbReference type="GO" id="GO:0003735">
    <property type="term" value="F:structural constituent of ribosome"/>
    <property type="evidence" value="ECO:0007669"/>
    <property type="project" value="TreeGrafter"/>
</dbReference>
<proteinExistence type="predicted"/>
<dbReference type="EMBL" id="HBGN01026540">
    <property type="protein sequence ID" value="CAD9341998.1"/>
    <property type="molecule type" value="Transcribed_RNA"/>
</dbReference>
<dbReference type="GO" id="GO:0006412">
    <property type="term" value="P:translation"/>
    <property type="evidence" value="ECO:0007669"/>
    <property type="project" value="TreeGrafter"/>
</dbReference>
<dbReference type="Pfam" id="PF00575">
    <property type="entry name" value="S1"/>
    <property type="match status" value="1"/>
</dbReference>
<feature type="signal peptide" evidence="2">
    <location>
        <begin position="1"/>
        <end position="24"/>
    </location>
</feature>
<dbReference type="AlphaFoldDB" id="A0A7S1ZKX6"/>
<reference evidence="4" key="1">
    <citation type="submission" date="2021-01" db="EMBL/GenBank/DDBJ databases">
        <authorList>
            <person name="Corre E."/>
            <person name="Pelletier E."/>
            <person name="Niang G."/>
            <person name="Scheremetjew M."/>
            <person name="Finn R."/>
            <person name="Kale V."/>
            <person name="Holt S."/>
            <person name="Cochrane G."/>
            <person name="Meng A."/>
            <person name="Brown T."/>
            <person name="Cohen L."/>
        </authorList>
    </citation>
    <scope>NUCLEOTIDE SEQUENCE</scope>
    <source>
        <strain evidence="4">Pop2</strain>
    </source>
</reference>
<dbReference type="PANTHER" id="PTHR10724">
    <property type="entry name" value="30S RIBOSOMAL PROTEIN S1"/>
    <property type="match status" value="1"/>
</dbReference>
<dbReference type="SMART" id="SM00316">
    <property type="entry name" value="S1"/>
    <property type="match status" value="1"/>
</dbReference>
<evidence type="ECO:0000313" key="4">
    <source>
        <dbReference type="EMBL" id="CAD9341998.1"/>
    </source>
</evidence>
<dbReference type="InterPro" id="IPR003029">
    <property type="entry name" value="S1_domain"/>
</dbReference>
<dbReference type="Gene3D" id="2.40.50.140">
    <property type="entry name" value="Nucleic acid-binding proteins"/>
    <property type="match status" value="1"/>
</dbReference>
<name>A0A7S1ZKX6_9STRA</name>
<feature type="domain" description="S1 motif" evidence="3">
    <location>
        <begin position="229"/>
        <end position="303"/>
    </location>
</feature>
<sequence>MTRLITPLYTTLLILLSFTCSVSFKTTTTTFHNIKPIAFTIQQQHGLSLMQQRFSSTSTTRKFSTSTDNDIETTTTITTNTTKERHTTPRIPGSPACFYQREKGQWKRRLNIVDLEIGQKLYGLKIHGVDLLEAKTGPKIFFECGVGRTNKKGEWKIVNGMLRIGTPWSKKSVTAKRIARLSGKMLELYVSKIRVDNGQFEVCIKQEDALEEASSGMKKMVSASTLQVGDELIGTVVRIEPYGVFVDVGANRKGLLHIQTVADLYKKFIDGEKGLIEAGLERGARIRVAVLKNEKKRLALDFTADVKADDSDDDAEKEKKVAVLEEEEEEEAKNEDVVAEEKVDDSAVANDDDDDYGYGNYEVDEDEAAAWAAYAGGGEDYDDEDRDIEDALGIGTY</sequence>
<dbReference type="SUPFAM" id="SSF50249">
    <property type="entry name" value="Nucleic acid-binding proteins"/>
    <property type="match status" value="1"/>
</dbReference>
<feature type="compositionally biased region" description="Acidic residues" evidence="1">
    <location>
        <begin position="324"/>
        <end position="333"/>
    </location>
</feature>
<feature type="compositionally biased region" description="Basic and acidic residues" evidence="1">
    <location>
        <begin position="334"/>
        <end position="345"/>
    </location>
</feature>
<protein>
    <recommendedName>
        <fullName evidence="3">S1 motif domain-containing protein</fullName>
    </recommendedName>
</protein>
<evidence type="ECO:0000259" key="3">
    <source>
        <dbReference type="PROSITE" id="PS50126"/>
    </source>
</evidence>
<accession>A0A7S1ZKX6</accession>